<dbReference type="Gene3D" id="1.50.10.100">
    <property type="entry name" value="Chondroitin AC/alginate lyase"/>
    <property type="match status" value="1"/>
</dbReference>
<dbReference type="InterPro" id="IPR008397">
    <property type="entry name" value="Alginate_lyase_dom"/>
</dbReference>
<dbReference type="GeneID" id="87958612"/>
<keyword evidence="5" id="KW-1185">Reference proteome</keyword>
<name>A0ABZ1D6N5_9TREE</name>
<dbReference type="RefSeq" id="XP_062794235.1">
    <property type="nucleotide sequence ID" value="XM_062938184.1"/>
</dbReference>
<feature type="domain" description="Alginate lyase" evidence="3">
    <location>
        <begin position="71"/>
        <end position="294"/>
    </location>
</feature>
<dbReference type="Proteomes" id="UP001329825">
    <property type="component" value="Chromosome 9"/>
</dbReference>
<evidence type="ECO:0000313" key="5">
    <source>
        <dbReference type="Proteomes" id="UP001329825"/>
    </source>
</evidence>
<organism evidence="4 5">
    <name type="scientific">Kwoniella shivajii</name>
    <dbReference type="NCBI Taxonomy" id="564305"/>
    <lineage>
        <taxon>Eukaryota</taxon>
        <taxon>Fungi</taxon>
        <taxon>Dikarya</taxon>
        <taxon>Basidiomycota</taxon>
        <taxon>Agaricomycotina</taxon>
        <taxon>Tremellomycetes</taxon>
        <taxon>Tremellales</taxon>
        <taxon>Cryptococcaceae</taxon>
        <taxon>Kwoniella</taxon>
    </lineage>
</organism>
<dbReference type="InterPro" id="IPR008929">
    <property type="entry name" value="Chondroitin_lyas"/>
</dbReference>
<reference evidence="4 5" key="1">
    <citation type="submission" date="2024-01" db="EMBL/GenBank/DDBJ databases">
        <title>Comparative genomics of Cryptococcus and Kwoniella reveals pathogenesis evolution and contrasting modes of karyotype evolution via chromosome fusion or intercentromeric recombination.</title>
        <authorList>
            <person name="Coelho M.A."/>
            <person name="David-Palma M."/>
            <person name="Shea T."/>
            <person name="Bowers K."/>
            <person name="McGinley-Smith S."/>
            <person name="Mohammad A.W."/>
            <person name="Gnirke A."/>
            <person name="Yurkov A.M."/>
            <person name="Nowrousian M."/>
            <person name="Sun S."/>
            <person name="Cuomo C.A."/>
            <person name="Heitman J."/>
        </authorList>
    </citation>
    <scope>NUCLEOTIDE SEQUENCE [LARGE SCALE GENOMIC DNA]</scope>
    <source>
        <strain evidence="4">CBS 11374</strain>
    </source>
</reference>
<evidence type="ECO:0000256" key="2">
    <source>
        <dbReference type="ARBA" id="ARBA00023239"/>
    </source>
</evidence>
<keyword evidence="2" id="KW-0456">Lyase</keyword>
<sequence>MSESLPIPHHPLDILLPPPNTSPTPHALHMLEKLCDNLCSENEIFSITFSPVLCPVPVKGGGGKNQLFTIKPHWWQNKDGKWEWRDGQRNPECARPQGQVQLEKFSKTIQLLSLGAAHFSDNELKTTCVKKIENLLNVFFLDPETRMEPQVRFSQCHPGEEPVKGNDQFVIAIRSIILTDQSLNLIRDDINVDILKDVENWIKEQLDWVRSSEQGMKAKNSPKPLWYNVILSSHLHFIQDSNRLTCAGTALQGWIDTHPLPEDSFMLELIHDNRRHRCLFTLEPLFILASLASDDTKPQSDILEYLKGCVGFVKTVVKGPIESPKEDDVRYLAKIAWLERLIDSWENEDNGSNDSSEPEGRGWEGDWDDRMKMLWGFI</sequence>
<evidence type="ECO:0000256" key="1">
    <source>
        <dbReference type="ARBA" id="ARBA00022729"/>
    </source>
</evidence>
<evidence type="ECO:0000313" key="4">
    <source>
        <dbReference type="EMBL" id="WRT69496.1"/>
    </source>
</evidence>
<dbReference type="SUPFAM" id="SSF48230">
    <property type="entry name" value="Chondroitin AC/alginate lyase"/>
    <property type="match status" value="1"/>
</dbReference>
<dbReference type="EMBL" id="CP141889">
    <property type="protein sequence ID" value="WRT69496.1"/>
    <property type="molecule type" value="Genomic_DNA"/>
</dbReference>
<accession>A0ABZ1D6N5</accession>
<keyword evidence="1" id="KW-0732">Signal</keyword>
<gene>
    <name evidence="4" type="ORF">IL334_006482</name>
</gene>
<evidence type="ECO:0000259" key="3">
    <source>
        <dbReference type="Pfam" id="PF05426"/>
    </source>
</evidence>
<protein>
    <recommendedName>
        <fullName evidence="3">Alginate lyase domain-containing protein</fullName>
    </recommendedName>
</protein>
<proteinExistence type="predicted"/>
<dbReference type="Pfam" id="PF05426">
    <property type="entry name" value="Alginate_lyase"/>
    <property type="match status" value="1"/>
</dbReference>